<dbReference type="SUPFAM" id="SSF54373">
    <property type="entry name" value="FAD-linked reductases, C-terminal domain"/>
    <property type="match status" value="1"/>
</dbReference>
<dbReference type="InterPro" id="IPR012132">
    <property type="entry name" value="GMC_OxRdtase"/>
</dbReference>
<dbReference type="STRING" id="1509407.A0A0L1JCS6"/>
<accession>A0A0L1JCS6</accession>
<evidence type="ECO:0000256" key="6">
    <source>
        <dbReference type="ARBA" id="ARBA00022512"/>
    </source>
</evidence>
<evidence type="ECO:0000256" key="11">
    <source>
        <dbReference type="ARBA" id="ARBA00049435"/>
    </source>
</evidence>
<dbReference type="Pfam" id="PF00732">
    <property type="entry name" value="GMC_oxred_N"/>
    <property type="match status" value="1"/>
</dbReference>
<evidence type="ECO:0000256" key="10">
    <source>
        <dbReference type="ARBA" id="ARBA00023002"/>
    </source>
</evidence>
<evidence type="ECO:0000256" key="7">
    <source>
        <dbReference type="ARBA" id="ARBA00022530"/>
    </source>
</evidence>
<protein>
    <recommendedName>
        <fullName evidence="12">glucose oxidase</fullName>
        <ecNumber evidence="12">1.1.3.4</ecNumber>
    </recommendedName>
</protein>
<evidence type="ECO:0000256" key="2">
    <source>
        <dbReference type="ARBA" id="ARBA00004191"/>
    </source>
</evidence>
<evidence type="ECO:0000256" key="1">
    <source>
        <dbReference type="ARBA" id="ARBA00001974"/>
    </source>
</evidence>
<proteinExistence type="inferred from homology"/>
<dbReference type="EC" id="1.1.3.4" evidence="12"/>
<evidence type="ECO:0000256" key="3">
    <source>
        <dbReference type="ARBA" id="ARBA00004498"/>
    </source>
</evidence>
<dbReference type="EMBL" id="JNOM01000035">
    <property type="protein sequence ID" value="KNG89228.1"/>
    <property type="molecule type" value="Genomic_DNA"/>
</dbReference>
<name>A0A0L1JCS6_ASPN3</name>
<organism evidence="14 15">
    <name type="scientific">Aspergillus nomiae NRRL (strain ATCC 15546 / NRRL 13137 / CBS 260.88 / M93)</name>
    <dbReference type="NCBI Taxonomy" id="1509407"/>
    <lineage>
        <taxon>Eukaryota</taxon>
        <taxon>Fungi</taxon>
        <taxon>Dikarya</taxon>
        <taxon>Ascomycota</taxon>
        <taxon>Pezizomycotina</taxon>
        <taxon>Eurotiomycetes</taxon>
        <taxon>Eurotiomycetidae</taxon>
        <taxon>Eurotiales</taxon>
        <taxon>Aspergillaceae</taxon>
        <taxon>Aspergillus</taxon>
        <taxon>Aspergillus subgen. Circumdati</taxon>
    </lineage>
</organism>
<comment type="catalytic activity">
    <reaction evidence="11">
        <text>beta-D-glucose + O2 = D-glucono-1,5-lactone + H2O2</text>
        <dbReference type="Rhea" id="RHEA:11428"/>
        <dbReference type="ChEBI" id="CHEBI:15379"/>
        <dbReference type="ChEBI" id="CHEBI:15903"/>
        <dbReference type="ChEBI" id="CHEBI:16217"/>
        <dbReference type="ChEBI" id="CHEBI:16240"/>
        <dbReference type="EC" id="1.1.3.4"/>
    </reaction>
    <physiologicalReaction direction="left-to-right" evidence="11">
        <dbReference type="Rhea" id="RHEA:11429"/>
    </physiologicalReaction>
</comment>
<evidence type="ECO:0000256" key="5">
    <source>
        <dbReference type="ARBA" id="ARBA00011738"/>
    </source>
</evidence>
<comment type="subunit">
    <text evidence="5">Homodimer.</text>
</comment>
<comment type="subcellular location">
    <subcellularLocation>
        <location evidence="2">Secreted</location>
        <location evidence="2">Cell wall</location>
    </subcellularLocation>
    <subcellularLocation>
        <location evidence="3">Secreted</location>
        <location evidence="3">Extracellular space</location>
        <location evidence="3">Extracellular matrix</location>
    </subcellularLocation>
</comment>
<keyword evidence="10" id="KW-0560">Oxidoreductase</keyword>
<dbReference type="GO" id="GO:0046562">
    <property type="term" value="F:beta-D-glucose oxidase activity"/>
    <property type="evidence" value="ECO:0007669"/>
    <property type="project" value="UniProtKB-EC"/>
</dbReference>
<dbReference type="OrthoDB" id="269227at2759"/>
<evidence type="ECO:0000259" key="13">
    <source>
        <dbReference type="PROSITE" id="PS00624"/>
    </source>
</evidence>
<comment type="caution">
    <text evidence="14">The sequence shown here is derived from an EMBL/GenBank/DDBJ whole genome shotgun (WGS) entry which is preliminary data.</text>
</comment>
<dbReference type="InterPro" id="IPR000172">
    <property type="entry name" value="GMC_OxRdtase_N"/>
</dbReference>
<dbReference type="Gene3D" id="4.10.450.10">
    <property type="entry name" value="Glucose Oxidase, domain 2"/>
    <property type="match status" value="1"/>
</dbReference>
<keyword evidence="9" id="KW-0274">FAD</keyword>
<dbReference type="Pfam" id="PF05199">
    <property type="entry name" value="GMC_oxred_C"/>
    <property type="match status" value="1"/>
</dbReference>
<keyword evidence="15" id="KW-1185">Reference proteome</keyword>
<comment type="cofactor">
    <cofactor evidence="1">
        <name>FAD</name>
        <dbReference type="ChEBI" id="CHEBI:57692"/>
    </cofactor>
</comment>
<dbReference type="Gene3D" id="3.90.1300.10">
    <property type="entry name" value="Amidase signature (AS) domain"/>
    <property type="match status" value="1"/>
</dbReference>
<keyword evidence="7" id="KW-0964">Secreted</keyword>
<dbReference type="Proteomes" id="UP000037505">
    <property type="component" value="Unassembled WGS sequence"/>
</dbReference>
<sequence length="1068" mass="114639">MAFNVLTTNAVDLQRLLEENKITSAETVAEYLAQIDRYEPVLNALISPAPRDKVLKIAQARDEERQKGQIRGPFHGIPIILKDSFVTASELGMSTTAGSYAFIGAKASKNGAITQRLIDAGLIILGKANMTEFAGMKMTMMMPGLSAHGGQTLSPYVGKIEDDEKILGHSAPGGSSTGSAVAVAAGFSPLAIGTETIGSIVTPSTRAGLYALKPTTGVQDTTGLYTMTEFFDSPGPMAKSAADVRVLSEILLGRLFNSVHLSSWEGLSLGFLDPKEWSMSPDFCTQFEGTAEQMVDEYEETVSALRNGGCPLKYPIYCKDPSVLPNTTLPVAYWDFKNVCIPNFIRSFDECAVTSVADIVKFNKENSEKALPAPFVEQNDLEGAMNTVEEKKHIDEMKQNLRRAARDILDDLFDKERINILAAPGDSPLCVHASAAGYPVATVPIGQLGYNGRPFGLCLVARADEEGTLLQFMGADDNWQDECHILSTGMAGRRPQVAQLSQAAGPLAYSSIDLARKDLVPTSAASQSDDTTIMVSSGIFSNLIQTRRPDYPASLITLMSSSTRDYIIIGGGLAGCALASRLYEKNNSLNILIIEAGANAVGHPLTGAPLACFGAHHSPLDWAYTTVPQKHLNGRECYNSAGKALGGSSATNYGTWTRGNAADYDRWANSSDRKYGLREPLREAWARVGVEYVADANAGSPLGLGELVENWRAGQRQISSEAYGTLNCSGITVMTDTMVKRIILEDRDDKKEKVATGVEVVGGEKHFASREVIVSAGAYRTPQVLMLSGIGPAEIANHNITQLVNAPGVGCNLHDHFSFVRWWKLRHPEQGLSMGTPLWKNPAYALGLPADWNVTVQAPREVLMEALTADGESESALGKHPYLAPDSCHAEILIVYAPAGAAVAGADIPMDGTHVASAILDMVPTSRGHVTIASSDPMIPPLIDPNYYSTEVDRAILRAAIRQVTQVLRETPEGRAMIECETPHPGFNPLGPDATDEEIDAQVKQGGNTFYHPAGTASMGNVVDTELRVKGVEGLRVVDASIIPLPITAHYQAVVYAIAEKAADIISN</sequence>
<dbReference type="Pfam" id="PF05834">
    <property type="entry name" value="Lycopene_cycl"/>
    <property type="match status" value="1"/>
</dbReference>
<evidence type="ECO:0000256" key="12">
    <source>
        <dbReference type="ARBA" id="ARBA00049722"/>
    </source>
</evidence>
<dbReference type="GeneID" id="26803941"/>
<dbReference type="InterPro" id="IPR023631">
    <property type="entry name" value="Amidase_dom"/>
</dbReference>
<gene>
    <name evidence="14" type="ORF">ANOM_002137</name>
</gene>
<reference evidence="14 15" key="1">
    <citation type="submission" date="2014-06" db="EMBL/GenBank/DDBJ databases">
        <title>The Genome of the Aflatoxigenic Filamentous Fungus Aspergillus nomius.</title>
        <authorList>
            <person name="Moore M.G."/>
            <person name="Shannon B.M."/>
            <person name="Brian M.M."/>
        </authorList>
    </citation>
    <scope>NUCLEOTIDE SEQUENCE [LARGE SCALE GENOMIC DNA]</scope>
    <source>
        <strain evidence="14 15">NRRL 13137</strain>
    </source>
</reference>
<dbReference type="PANTHER" id="PTHR11552">
    <property type="entry name" value="GLUCOSE-METHANOL-CHOLINE GMC OXIDOREDUCTASE"/>
    <property type="match status" value="1"/>
</dbReference>
<dbReference type="Pfam" id="PF01425">
    <property type="entry name" value="Amidase"/>
    <property type="match status" value="1"/>
</dbReference>
<comment type="similarity">
    <text evidence="4">Belongs to the GMC oxidoreductase family.</text>
</comment>
<dbReference type="AlphaFoldDB" id="A0A0L1JCS6"/>
<dbReference type="PROSITE" id="PS00624">
    <property type="entry name" value="GMC_OXRED_2"/>
    <property type="match status" value="1"/>
</dbReference>
<dbReference type="SUPFAM" id="SSF75304">
    <property type="entry name" value="Amidase signature (AS) enzymes"/>
    <property type="match status" value="1"/>
</dbReference>
<dbReference type="InterPro" id="IPR036188">
    <property type="entry name" value="FAD/NAD-bd_sf"/>
</dbReference>
<dbReference type="InterPro" id="IPR007867">
    <property type="entry name" value="GMC_OxRtase_C"/>
</dbReference>
<evidence type="ECO:0000313" key="15">
    <source>
        <dbReference type="Proteomes" id="UP000037505"/>
    </source>
</evidence>
<dbReference type="PANTHER" id="PTHR11552:SF123">
    <property type="entry name" value="GMC OXIDOREDUCTASE (AFU_ORTHOLOGUE AFUA_2G01770)-RELATED"/>
    <property type="match status" value="1"/>
</dbReference>
<evidence type="ECO:0000313" key="14">
    <source>
        <dbReference type="EMBL" id="KNG89228.1"/>
    </source>
</evidence>
<dbReference type="InterPro" id="IPR036928">
    <property type="entry name" value="AS_sf"/>
</dbReference>
<evidence type="ECO:0000256" key="4">
    <source>
        <dbReference type="ARBA" id="ARBA00010790"/>
    </source>
</evidence>
<keyword evidence="6" id="KW-0134">Cell wall</keyword>
<dbReference type="Gene3D" id="3.50.50.60">
    <property type="entry name" value="FAD/NAD(P)-binding domain"/>
    <property type="match status" value="2"/>
</dbReference>
<feature type="domain" description="Glucose-methanol-choline oxidoreductase N-terminal" evidence="13">
    <location>
        <begin position="777"/>
        <end position="791"/>
    </location>
</feature>
<keyword evidence="8" id="KW-0285">Flavoprotein</keyword>
<evidence type="ECO:0000256" key="8">
    <source>
        <dbReference type="ARBA" id="ARBA00022630"/>
    </source>
</evidence>
<dbReference type="GO" id="GO:0050660">
    <property type="term" value="F:flavin adenine dinucleotide binding"/>
    <property type="evidence" value="ECO:0007669"/>
    <property type="project" value="InterPro"/>
</dbReference>
<dbReference type="Gene3D" id="3.30.560.10">
    <property type="entry name" value="Glucose Oxidase, domain 3"/>
    <property type="match status" value="2"/>
</dbReference>
<dbReference type="InterPro" id="IPR027424">
    <property type="entry name" value="Glucose_Oxidase_domain_2"/>
</dbReference>
<dbReference type="SUPFAM" id="SSF51905">
    <property type="entry name" value="FAD/NAD(P)-binding domain"/>
    <property type="match status" value="1"/>
</dbReference>
<evidence type="ECO:0000256" key="9">
    <source>
        <dbReference type="ARBA" id="ARBA00022827"/>
    </source>
</evidence>
<dbReference type="RefSeq" id="XP_015410151.1">
    <property type="nucleotide sequence ID" value="XM_015547394.1"/>
</dbReference>
<keyword evidence="7" id="KW-0272">Extracellular matrix</keyword>